<evidence type="ECO:0000256" key="2">
    <source>
        <dbReference type="ARBA" id="ARBA00008889"/>
    </source>
</evidence>
<dbReference type="InterPro" id="IPR047865">
    <property type="entry name" value="Ribosomal_uL10_bac_type"/>
</dbReference>
<dbReference type="HAMAP" id="MF_00362">
    <property type="entry name" value="Ribosomal_uL10"/>
    <property type="match status" value="1"/>
</dbReference>
<protein>
    <recommendedName>
        <fullName evidence="5 6">Large ribosomal subunit protein uL10</fullName>
    </recommendedName>
</protein>
<comment type="similarity">
    <text evidence="2 6">Belongs to the universal ribosomal protein uL10 family.</text>
</comment>
<evidence type="ECO:0000313" key="8">
    <source>
        <dbReference type="Proteomes" id="UP000245073"/>
    </source>
</evidence>
<dbReference type="OrthoDB" id="9791972at2"/>
<keyword evidence="6" id="KW-0694">RNA-binding</keyword>
<dbReference type="CDD" id="cd05797">
    <property type="entry name" value="Ribosomal_L10"/>
    <property type="match status" value="1"/>
</dbReference>
<comment type="caution">
    <text evidence="7">The sequence shown here is derived from an EMBL/GenBank/DDBJ whole genome shotgun (WGS) entry which is preliminary data.</text>
</comment>
<organism evidence="7 8">
    <name type="scientific">Caulobacter endophyticus</name>
    <dbReference type="NCBI Taxonomy" id="2172652"/>
    <lineage>
        <taxon>Bacteria</taxon>
        <taxon>Pseudomonadati</taxon>
        <taxon>Pseudomonadota</taxon>
        <taxon>Alphaproteobacteria</taxon>
        <taxon>Caulobacterales</taxon>
        <taxon>Caulobacteraceae</taxon>
        <taxon>Caulobacter</taxon>
    </lineage>
</organism>
<dbReference type="GO" id="GO:0070180">
    <property type="term" value="F:large ribosomal subunit rRNA binding"/>
    <property type="evidence" value="ECO:0007669"/>
    <property type="project" value="UniProtKB-UniRule"/>
</dbReference>
<reference evidence="7 8" key="1">
    <citation type="submission" date="2018-04" db="EMBL/GenBank/DDBJ databases">
        <title>The genome sequence of Caulobacter sp. 744.</title>
        <authorList>
            <person name="Gao J."/>
            <person name="Sun J."/>
        </authorList>
    </citation>
    <scope>NUCLEOTIDE SEQUENCE [LARGE SCALE GENOMIC DNA]</scope>
    <source>
        <strain evidence="7 8">774</strain>
    </source>
</reference>
<dbReference type="Gene3D" id="6.10.250.290">
    <property type="match status" value="1"/>
</dbReference>
<dbReference type="EMBL" id="QDKQ01000068">
    <property type="protein sequence ID" value="PVM83587.1"/>
    <property type="molecule type" value="Genomic_DNA"/>
</dbReference>
<keyword evidence="3 6" id="KW-0689">Ribosomal protein</keyword>
<evidence type="ECO:0000256" key="1">
    <source>
        <dbReference type="ARBA" id="ARBA00002633"/>
    </source>
</evidence>
<dbReference type="InterPro" id="IPR043141">
    <property type="entry name" value="Ribosomal_uL10-like_sf"/>
</dbReference>
<dbReference type="GO" id="GO:0003735">
    <property type="term" value="F:structural constituent of ribosome"/>
    <property type="evidence" value="ECO:0007669"/>
    <property type="project" value="InterPro"/>
</dbReference>
<dbReference type="GO" id="GO:0015934">
    <property type="term" value="C:large ribosomal subunit"/>
    <property type="evidence" value="ECO:0007669"/>
    <property type="project" value="InterPro"/>
</dbReference>
<dbReference type="SUPFAM" id="SSF160369">
    <property type="entry name" value="Ribosomal protein L10-like"/>
    <property type="match status" value="1"/>
</dbReference>
<dbReference type="Gene3D" id="3.30.70.1730">
    <property type="match status" value="1"/>
</dbReference>
<comment type="function">
    <text evidence="1 6">Forms part of the ribosomal stalk, playing a central role in the interaction of the ribosome with GTP-bound translation factors.</text>
</comment>
<dbReference type="PANTHER" id="PTHR11560">
    <property type="entry name" value="39S RIBOSOMAL PROTEIN L10, MITOCHONDRIAL"/>
    <property type="match status" value="1"/>
</dbReference>
<dbReference type="PROSITE" id="PS01109">
    <property type="entry name" value="RIBOSOMAL_L10"/>
    <property type="match status" value="1"/>
</dbReference>
<name>A0A2T9JIR3_9CAUL</name>
<gene>
    <name evidence="6" type="primary">rplJ</name>
    <name evidence="7" type="ORF">DDF67_20360</name>
</gene>
<evidence type="ECO:0000256" key="5">
    <source>
        <dbReference type="ARBA" id="ARBA00035202"/>
    </source>
</evidence>
<proteinExistence type="inferred from homology"/>
<dbReference type="Pfam" id="PF00466">
    <property type="entry name" value="Ribosomal_L10"/>
    <property type="match status" value="1"/>
</dbReference>
<dbReference type="Proteomes" id="UP000245073">
    <property type="component" value="Unassembled WGS sequence"/>
</dbReference>
<dbReference type="InterPro" id="IPR022973">
    <property type="entry name" value="Ribosomal_uL10_bac"/>
</dbReference>
<keyword evidence="6" id="KW-0699">rRNA-binding</keyword>
<dbReference type="NCBIfam" id="NF000955">
    <property type="entry name" value="PRK00099.1-1"/>
    <property type="match status" value="1"/>
</dbReference>
<evidence type="ECO:0000256" key="3">
    <source>
        <dbReference type="ARBA" id="ARBA00022980"/>
    </source>
</evidence>
<comment type="subunit">
    <text evidence="6">Part of the ribosomal stalk of the 50S ribosomal subunit. The N-terminus interacts with L11 and the large rRNA to form the base of the stalk. The C-terminus forms an elongated spine to which L12 dimers bind in a sequential fashion forming a multimeric L10(L12)X complex.</text>
</comment>
<dbReference type="InterPro" id="IPR002363">
    <property type="entry name" value="Ribosomal_uL10_CS_bac"/>
</dbReference>
<dbReference type="RefSeq" id="WP_109102656.1">
    <property type="nucleotide sequence ID" value="NZ_QDKQ01000068.1"/>
</dbReference>
<evidence type="ECO:0000313" key="7">
    <source>
        <dbReference type="EMBL" id="PVM83587.1"/>
    </source>
</evidence>
<keyword evidence="4 6" id="KW-0687">Ribonucleoprotein</keyword>
<evidence type="ECO:0000256" key="6">
    <source>
        <dbReference type="HAMAP-Rule" id="MF_00362"/>
    </source>
</evidence>
<sequence>MDRAQKQESIESLKSVFADAGAVVVTHYMGLTVAEMTDLRLRLRKEGAAIKVVKNTLALKALDGKLGEQGDKLFTGPVAIAYGPDAVSAAKIAVQFAKENDKLKIVGGVLDQTNVLDENAVRALATLPSLDELRGKLIGLIQAPATKIAGVLQAPAGQLARVFNAYATKDAA</sequence>
<dbReference type="GO" id="GO:0006412">
    <property type="term" value="P:translation"/>
    <property type="evidence" value="ECO:0007669"/>
    <property type="project" value="UniProtKB-UniRule"/>
</dbReference>
<dbReference type="AlphaFoldDB" id="A0A2T9JIR3"/>
<accession>A0A2T9JIR3</accession>
<dbReference type="InterPro" id="IPR001790">
    <property type="entry name" value="Ribosomal_uL10"/>
</dbReference>
<keyword evidence="8" id="KW-1185">Reference proteome</keyword>
<evidence type="ECO:0000256" key="4">
    <source>
        <dbReference type="ARBA" id="ARBA00023274"/>
    </source>
</evidence>